<dbReference type="OrthoDB" id="10261210at2759"/>
<evidence type="ECO:0000259" key="1">
    <source>
        <dbReference type="Pfam" id="PF14744"/>
    </source>
</evidence>
<evidence type="ECO:0000313" key="4">
    <source>
        <dbReference type="EMBL" id="CAD7655544.1"/>
    </source>
</evidence>
<dbReference type="GO" id="GO:0016197">
    <property type="term" value="P:endosomal transport"/>
    <property type="evidence" value="ECO:0007669"/>
    <property type="project" value="TreeGrafter"/>
</dbReference>
<feature type="domain" description="WASH complex subunit 7 central" evidence="1">
    <location>
        <begin position="623"/>
        <end position="964"/>
    </location>
</feature>
<dbReference type="Pfam" id="PF14744">
    <property type="entry name" value="WASH-7_mid"/>
    <property type="match status" value="1"/>
</dbReference>
<dbReference type="Proteomes" id="UP000728032">
    <property type="component" value="Unassembled WGS sequence"/>
</dbReference>
<dbReference type="AlphaFoldDB" id="A0A7R9M902"/>
<feature type="domain" description="WASH complex subunit 4 N-terminal" evidence="2">
    <location>
        <begin position="71"/>
        <end position="621"/>
    </location>
</feature>
<dbReference type="InterPro" id="IPR028191">
    <property type="entry name" value="WASH-4_N"/>
</dbReference>
<gene>
    <name evidence="4" type="ORF">ONB1V03_LOCUS12187</name>
</gene>
<name>A0A7R9M902_9ACAR</name>
<dbReference type="PANTHER" id="PTHR31409:SF0">
    <property type="entry name" value="WASH COMPLEX SUBUNIT 4"/>
    <property type="match status" value="1"/>
</dbReference>
<protein>
    <recommendedName>
        <fullName evidence="6">WASH complex subunit 7</fullName>
    </recommendedName>
</protein>
<dbReference type="Pfam" id="PF14745">
    <property type="entry name" value="WASH-4_N"/>
    <property type="match status" value="1"/>
</dbReference>
<evidence type="ECO:0000259" key="3">
    <source>
        <dbReference type="Pfam" id="PF14746"/>
    </source>
</evidence>
<reference evidence="4" key="1">
    <citation type="submission" date="2020-11" db="EMBL/GenBank/DDBJ databases">
        <authorList>
            <person name="Tran Van P."/>
        </authorList>
    </citation>
    <scope>NUCLEOTIDE SEQUENCE</scope>
</reference>
<evidence type="ECO:0000313" key="5">
    <source>
        <dbReference type="Proteomes" id="UP000728032"/>
    </source>
</evidence>
<dbReference type="GO" id="GO:0005768">
    <property type="term" value="C:endosome"/>
    <property type="evidence" value="ECO:0007669"/>
    <property type="project" value="TreeGrafter"/>
</dbReference>
<accession>A0A7R9M902</accession>
<evidence type="ECO:0008006" key="6">
    <source>
        <dbReference type="Google" id="ProtNLM"/>
    </source>
</evidence>
<dbReference type="GO" id="GO:0071203">
    <property type="term" value="C:WASH complex"/>
    <property type="evidence" value="ECO:0007669"/>
    <property type="project" value="InterPro"/>
</dbReference>
<dbReference type="EMBL" id="OC924479">
    <property type="protein sequence ID" value="CAD7655544.1"/>
    <property type="molecule type" value="Genomic_DNA"/>
</dbReference>
<dbReference type="Pfam" id="PF14746">
    <property type="entry name" value="WASH-7_C"/>
    <property type="match status" value="1"/>
</dbReference>
<feature type="domain" description="WASH complex subunit 7 C-terminal" evidence="3">
    <location>
        <begin position="984"/>
        <end position="1152"/>
    </location>
</feature>
<dbReference type="EMBL" id="CAJPVJ010009654">
    <property type="protein sequence ID" value="CAG2172731.1"/>
    <property type="molecule type" value="Genomic_DNA"/>
</dbReference>
<keyword evidence="5" id="KW-1185">Reference proteome</keyword>
<dbReference type="InterPro" id="IPR028283">
    <property type="entry name" value="WASH-7_C"/>
</dbReference>
<evidence type="ECO:0000259" key="2">
    <source>
        <dbReference type="Pfam" id="PF14745"/>
    </source>
</evidence>
<dbReference type="PANTHER" id="PTHR31409">
    <property type="entry name" value="WASH COMPLEX SUBUNIT 4"/>
    <property type="match status" value="1"/>
</dbReference>
<proteinExistence type="predicted"/>
<dbReference type="InterPro" id="IPR027307">
    <property type="entry name" value="WASH7"/>
</dbReference>
<sequence length="1159" mass="133434">MSKSFEDQLLREVNENVLKRFGRFVDHFNRELSSMHNLNVSQIKSSIEVPFDWPPIDCMDVKERTDLFELVQTCDAYWPPIDCMDVKERTDLFELVQTCGNMQLNKVVLVFAQLTQEMQYMCQSGAQRFCDPLVLYGEPIGDPNAEDLSSIAKFLPLLHDLSSYVSYCLKVVSNVVQQMNALIHISNIPVKKGSQNNYKELIPDFGANIRFDAVFEGMSDLAVTLINLDEIIANQMNLKRDFVNYKRIIELVSANSAKFDVGNETIKVKILFKLIDRIEKQLIDGEGIFKAYIDAMSNEGSVAKNTQMAEQFANYIRVSCSELEMSPELVSDTKFLSICALFVIYIWIFKREDKRLYKTVTDCQRKICVYLCHLKGNCSVIPDKFLANNLPRSMFDKKLMDSFSASRELILKQNFDKEVKQLNLKVTNWLVRFEQDISDTTDLNTNLIDILAKQQKVIEEGLENAKMITTLIKDCIALHLQSGRPMAKHDLLAICKAICILKGIQLAFHHKKGVLIPIIGHLAQYNCCVVLKMLSNTKTKIIADVKKYSEKKLDLLSAVILASNCLNGPILTNPRRILTSICLSIISTALSAEDIAKLLMLTRKLELFTKIHALVDIRTNCEFLYFNRAVLGIYFNNFFESESSNVHELRHFFSALSDSFTFINKCKDDEKRELLTKQFETETYEQFKSDFLDRICTEFETELRLQVHSDLQLDDQSPFKRHLHDFSALLTSEPIRFNDRLISIKSYVEEYLNEMAYNLTTIALHDWKTYESMLNLAKTKYGLEFVRSQLPTQTLEQGLDVLEITRNIHVFVSRYLYNLNNQMFIEKSSNNKHLNVLLIRHVANSIQTHGFGIINTTVNFTYQFLRKKFYIFSQFLYEEHIKSRLIKDLRYFRESEANKFPFERAEKLCKGIRKLGLTADGMSYLDQFRQLISQIGNVLGFVRMLRSGALHCSSNSVNFVPDLDDLTEVSFETMTSDESLSADTVTAGQNLDSILSTLNRNFTESTDYFKLLVDVFAQTFRDSKNYHLKNFYAILPATTYNFVEHLIISKEKMTRKNKVGAAFTDDGFAMGVAYILKLLNQFNDFDSLHWFSSVSEKIKTEINEANRQSALNANSDVKLTQTTSLTIKRLENLQKEFHLLEYSLTSSRILFKATPESVN</sequence>
<dbReference type="GO" id="GO:0007032">
    <property type="term" value="P:endosome organization"/>
    <property type="evidence" value="ECO:0007669"/>
    <property type="project" value="TreeGrafter"/>
</dbReference>
<dbReference type="InterPro" id="IPR028282">
    <property type="entry name" value="WASH-7_central"/>
</dbReference>
<organism evidence="4">
    <name type="scientific">Oppiella nova</name>
    <dbReference type="NCBI Taxonomy" id="334625"/>
    <lineage>
        <taxon>Eukaryota</taxon>
        <taxon>Metazoa</taxon>
        <taxon>Ecdysozoa</taxon>
        <taxon>Arthropoda</taxon>
        <taxon>Chelicerata</taxon>
        <taxon>Arachnida</taxon>
        <taxon>Acari</taxon>
        <taxon>Acariformes</taxon>
        <taxon>Sarcoptiformes</taxon>
        <taxon>Oribatida</taxon>
        <taxon>Brachypylina</taxon>
        <taxon>Oppioidea</taxon>
        <taxon>Oppiidae</taxon>
        <taxon>Oppiella</taxon>
    </lineage>
</organism>